<protein>
    <submittedName>
        <fullName evidence="1">Uncharacterized protein</fullName>
    </submittedName>
</protein>
<reference evidence="1" key="1">
    <citation type="submission" date="2025-08" db="UniProtKB">
        <authorList>
            <consortium name="Ensembl"/>
        </authorList>
    </citation>
    <scope>IDENTIFICATION</scope>
</reference>
<dbReference type="Proteomes" id="UP000472273">
    <property type="component" value="Unplaced"/>
</dbReference>
<accession>A0A670Y865</accession>
<dbReference type="OMA" id="RFSKAVC"/>
<dbReference type="AlphaFoldDB" id="A0A670Y865"/>
<name>A0A670Y865_PSETE</name>
<proteinExistence type="predicted"/>
<sequence length="154" mass="17452">IEAIFSAAEIGFMGSFLLELTSPAAYMGTMTGCFLLPVKKQRSFLLLWEPPHWYLICLRKYSPKCKFLLLHLLMPLNIPYLSDKFSTVLSGFLPTSNMTFKGGISSLISETSTGGKQALNIRSRRFRSTTCIRTKKTKLMLKIMQVSFLIVEKK</sequence>
<organism evidence="1 2">
    <name type="scientific">Pseudonaja textilis</name>
    <name type="common">Eastern brown snake</name>
    <dbReference type="NCBI Taxonomy" id="8673"/>
    <lineage>
        <taxon>Eukaryota</taxon>
        <taxon>Metazoa</taxon>
        <taxon>Chordata</taxon>
        <taxon>Craniata</taxon>
        <taxon>Vertebrata</taxon>
        <taxon>Euteleostomi</taxon>
        <taxon>Lepidosauria</taxon>
        <taxon>Squamata</taxon>
        <taxon>Bifurcata</taxon>
        <taxon>Unidentata</taxon>
        <taxon>Episquamata</taxon>
        <taxon>Toxicofera</taxon>
        <taxon>Serpentes</taxon>
        <taxon>Colubroidea</taxon>
        <taxon>Elapidae</taxon>
        <taxon>Hydrophiinae</taxon>
        <taxon>Pseudonaja</taxon>
    </lineage>
</organism>
<dbReference type="GeneTree" id="ENSGT00390000001858"/>
<evidence type="ECO:0000313" key="2">
    <source>
        <dbReference type="Proteomes" id="UP000472273"/>
    </source>
</evidence>
<keyword evidence="2" id="KW-1185">Reference proteome</keyword>
<evidence type="ECO:0000313" key="1">
    <source>
        <dbReference type="Ensembl" id="ENSPTXP00000007946.1"/>
    </source>
</evidence>
<dbReference type="Ensembl" id="ENSPTXT00000008223.1">
    <property type="protein sequence ID" value="ENSPTXP00000007946.1"/>
    <property type="gene ID" value="ENSPTXG00000005770.1"/>
</dbReference>
<reference evidence="1" key="2">
    <citation type="submission" date="2025-09" db="UniProtKB">
        <authorList>
            <consortium name="Ensembl"/>
        </authorList>
    </citation>
    <scope>IDENTIFICATION</scope>
</reference>